<gene>
    <name evidence="4" type="ORF">GIL414_LOCUS63098</name>
</gene>
<evidence type="ECO:0000259" key="3">
    <source>
        <dbReference type="Pfam" id="PF00135"/>
    </source>
</evidence>
<protein>
    <recommendedName>
        <fullName evidence="3">Carboxylesterase type B domain-containing protein</fullName>
    </recommendedName>
</protein>
<keyword evidence="2" id="KW-1133">Transmembrane helix</keyword>
<name>A0A8S3F832_9BILA</name>
<dbReference type="InterPro" id="IPR051093">
    <property type="entry name" value="Neuroligin/BSAL"/>
</dbReference>
<dbReference type="Gene3D" id="3.40.50.1820">
    <property type="entry name" value="alpha/beta hydrolase"/>
    <property type="match status" value="1"/>
</dbReference>
<comment type="similarity">
    <text evidence="1">Belongs to the type-B carboxylesterase/lipase family.</text>
</comment>
<comment type="caution">
    <text evidence="4">The sequence shown here is derived from an EMBL/GenBank/DDBJ whole genome shotgun (WGS) entry which is preliminary data.</text>
</comment>
<dbReference type="Pfam" id="PF00135">
    <property type="entry name" value="COesterase"/>
    <property type="match status" value="1"/>
</dbReference>
<dbReference type="InterPro" id="IPR002018">
    <property type="entry name" value="CarbesteraseB"/>
</dbReference>
<dbReference type="EMBL" id="CAJOBJ010259392">
    <property type="protein sequence ID" value="CAF5109347.1"/>
    <property type="molecule type" value="Genomic_DNA"/>
</dbReference>
<evidence type="ECO:0000256" key="1">
    <source>
        <dbReference type="ARBA" id="ARBA00005964"/>
    </source>
</evidence>
<evidence type="ECO:0000256" key="2">
    <source>
        <dbReference type="SAM" id="Phobius"/>
    </source>
</evidence>
<dbReference type="AlphaFoldDB" id="A0A8S3F832"/>
<evidence type="ECO:0000313" key="5">
    <source>
        <dbReference type="Proteomes" id="UP000681720"/>
    </source>
</evidence>
<accession>A0A8S3F832</accession>
<dbReference type="PANTHER" id="PTHR43903">
    <property type="entry name" value="NEUROLIGIN"/>
    <property type="match status" value="1"/>
</dbReference>
<evidence type="ECO:0000313" key="4">
    <source>
        <dbReference type="EMBL" id="CAF5109347.1"/>
    </source>
</evidence>
<feature type="non-terminal residue" evidence="4">
    <location>
        <position position="1"/>
    </location>
</feature>
<sequence length="66" mass="7450">FLYISHENKGDYALQDIYTALHWLKNYVANFNGDPDRITLYGTGSGAVLASLVVMLETVNGLYIYF</sequence>
<dbReference type="Proteomes" id="UP000681720">
    <property type="component" value="Unassembled WGS sequence"/>
</dbReference>
<dbReference type="SUPFAM" id="SSF53474">
    <property type="entry name" value="alpha/beta-Hydrolases"/>
    <property type="match status" value="1"/>
</dbReference>
<keyword evidence="2" id="KW-0812">Transmembrane</keyword>
<organism evidence="4 5">
    <name type="scientific">Rotaria magnacalcarata</name>
    <dbReference type="NCBI Taxonomy" id="392030"/>
    <lineage>
        <taxon>Eukaryota</taxon>
        <taxon>Metazoa</taxon>
        <taxon>Spiralia</taxon>
        <taxon>Gnathifera</taxon>
        <taxon>Rotifera</taxon>
        <taxon>Eurotatoria</taxon>
        <taxon>Bdelloidea</taxon>
        <taxon>Philodinida</taxon>
        <taxon>Philodinidae</taxon>
        <taxon>Rotaria</taxon>
    </lineage>
</organism>
<keyword evidence="2" id="KW-0472">Membrane</keyword>
<dbReference type="InterPro" id="IPR029058">
    <property type="entry name" value="AB_hydrolase_fold"/>
</dbReference>
<feature type="transmembrane region" description="Helical" evidence="2">
    <location>
        <begin position="40"/>
        <end position="65"/>
    </location>
</feature>
<reference evidence="4" key="1">
    <citation type="submission" date="2021-02" db="EMBL/GenBank/DDBJ databases">
        <authorList>
            <person name="Nowell W R."/>
        </authorList>
    </citation>
    <scope>NUCLEOTIDE SEQUENCE</scope>
</reference>
<feature type="domain" description="Carboxylesterase type B" evidence="3">
    <location>
        <begin position="6"/>
        <end position="62"/>
    </location>
</feature>
<proteinExistence type="inferred from homology"/>